<keyword evidence="3" id="KW-0732">Signal</keyword>
<protein>
    <submittedName>
        <fullName evidence="5">Extracellular solute-binding protein</fullName>
    </submittedName>
</protein>
<reference evidence="5 6" key="1">
    <citation type="submission" date="2018-09" db="EMBL/GenBank/DDBJ databases">
        <title>Marinorhizobium profundi gen. nov., sp. nov., isolated from a deep-sea sediment sample from the New Britain Trench and proposal of Marinorhizobiaceae fam. nov. in the order Rhizobiales of the class Alphaproteobacteria.</title>
        <authorList>
            <person name="Cao J."/>
        </authorList>
    </citation>
    <scope>NUCLEOTIDE SEQUENCE [LARGE SCALE GENOMIC DNA]</scope>
    <source>
        <strain evidence="5 6">WS11</strain>
    </source>
</reference>
<sequence length="370" mass="41647">MTKFHINRRRLIQTSAAGAAILAAPSILRSREARAQEGTVNIWTYANFIPQDFISEFQNETGIQIQVRLVDDQGKQFNLLAAEQPQPTVDILTVAGHRFLQFIESGLLAPIDTDRLTNWGNINTIYSESDWGTINGEKWGAPVLSGAEVLAWNTEMVDASETTSWDVMFDPKYQGQTAYIIQDMMSVMMLYKGYDGNMIEYMDDPERAAEIVRETRDFMIENKGMVRKFYDSGAEIQQMFINQDVVLAHAWNGPISKLIMDGFPIDMTIPKEGSYGFIYTFNIAENAPNADNAYTFLDALLARPEIGAAMTRASGYLSTMNGVNEHLSELEQRASSFTEEELEGLQFFRAEANEMKYQLVDPAVEEIKAA</sequence>
<proteinExistence type="predicted"/>
<keyword evidence="4" id="KW-0574">Periplasm</keyword>
<dbReference type="PRINTS" id="PR00909">
    <property type="entry name" value="SPERMDNBNDNG"/>
</dbReference>
<evidence type="ECO:0000256" key="2">
    <source>
        <dbReference type="ARBA" id="ARBA00022448"/>
    </source>
</evidence>
<keyword evidence="2" id="KW-0813">Transport</keyword>
<dbReference type="GO" id="GO:0015846">
    <property type="term" value="P:polyamine transport"/>
    <property type="evidence" value="ECO:0007669"/>
    <property type="project" value="InterPro"/>
</dbReference>
<evidence type="ECO:0000256" key="1">
    <source>
        <dbReference type="ARBA" id="ARBA00004418"/>
    </source>
</evidence>
<evidence type="ECO:0000256" key="4">
    <source>
        <dbReference type="ARBA" id="ARBA00022764"/>
    </source>
</evidence>
<dbReference type="Pfam" id="PF13416">
    <property type="entry name" value="SBP_bac_8"/>
    <property type="match status" value="1"/>
</dbReference>
<dbReference type="SUPFAM" id="SSF53850">
    <property type="entry name" value="Periplasmic binding protein-like II"/>
    <property type="match status" value="1"/>
</dbReference>
<dbReference type="EMBL" id="CP032509">
    <property type="protein sequence ID" value="AZN71032.1"/>
    <property type="molecule type" value="Genomic_DNA"/>
</dbReference>
<dbReference type="InterPro" id="IPR006311">
    <property type="entry name" value="TAT_signal"/>
</dbReference>
<dbReference type="InterPro" id="IPR001188">
    <property type="entry name" value="Sperm_putr-bd"/>
</dbReference>
<evidence type="ECO:0000256" key="3">
    <source>
        <dbReference type="ARBA" id="ARBA00022729"/>
    </source>
</evidence>
<dbReference type="GO" id="GO:0019808">
    <property type="term" value="F:polyamine binding"/>
    <property type="evidence" value="ECO:0007669"/>
    <property type="project" value="InterPro"/>
</dbReference>
<dbReference type="Gene3D" id="3.40.190.10">
    <property type="entry name" value="Periplasmic binding protein-like II"/>
    <property type="match status" value="2"/>
</dbReference>
<comment type="subcellular location">
    <subcellularLocation>
        <location evidence="1">Periplasm</location>
    </subcellularLocation>
</comment>
<evidence type="ECO:0000313" key="5">
    <source>
        <dbReference type="EMBL" id="AZN71032.1"/>
    </source>
</evidence>
<dbReference type="GO" id="GO:0042597">
    <property type="term" value="C:periplasmic space"/>
    <property type="evidence" value="ECO:0007669"/>
    <property type="project" value="UniProtKB-SubCell"/>
</dbReference>
<dbReference type="RefSeq" id="WP_126008885.1">
    <property type="nucleotide sequence ID" value="NZ_CP032509.1"/>
</dbReference>
<organism evidence="5 6">
    <name type="scientific">Georhizobium profundi</name>
    <dbReference type="NCBI Taxonomy" id="2341112"/>
    <lineage>
        <taxon>Bacteria</taxon>
        <taxon>Pseudomonadati</taxon>
        <taxon>Pseudomonadota</taxon>
        <taxon>Alphaproteobacteria</taxon>
        <taxon>Hyphomicrobiales</taxon>
        <taxon>Rhizobiaceae</taxon>
        <taxon>Georhizobium</taxon>
    </lineage>
</organism>
<keyword evidence="6" id="KW-1185">Reference proteome</keyword>
<dbReference type="AlphaFoldDB" id="A0A3Q8XMN3"/>
<dbReference type="PROSITE" id="PS51318">
    <property type="entry name" value="TAT"/>
    <property type="match status" value="1"/>
</dbReference>
<evidence type="ECO:0000313" key="6">
    <source>
        <dbReference type="Proteomes" id="UP000268192"/>
    </source>
</evidence>
<name>A0A3Q8XMN3_9HYPH</name>
<gene>
    <name evidence="5" type="ORF">D5400_06850</name>
</gene>
<accession>A0A3Q8XMN3</accession>
<dbReference type="OrthoDB" id="6776301at2"/>
<dbReference type="KEGG" id="abaw:D5400_06850"/>
<dbReference type="Proteomes" id="UP000268192">
    <property type="component" value="Chromosome"/>
</dbReference>
<dbReference type="PANTHER" id="PTHR30222:SF17">
    <property type="entry name" value="SPERMIDINE_PUTRESCINE-BINDING PERIPLASMIC PROTEIN"/>
    <property type="match status" value="1"/>
</dbReference>
<dbReference type="PANTHER" id="PTHR30222">
    <property type="entry name" value="SPERMIDINE/PUTRESCINE-BINDING PERIPLASMIC PROTEIN"/>
    <property type="match status" value="1"/>
</dbReference>
<dbReference type="InterPro" id="IPR006059">
    <property type="entry name" value="SBP"/>
</dbReference>